<dbReference type="Proteomes" id="UP000245263">
    <property type="component" value="Chromosome 1"/>
</dbReference>
<reference evidence="2 3" key="1">
    <citation type="submission" date="2021-08" db="EMBL/GenBank/DDBJ databases">
        <title>Complete genome sequence of Leptospira kobayashii strain E30.</title>
        <authorList>
            <person name="Nakao R."/>
            <person name="Nakamura S."/>
            <person name="Masuzawa T."/>
            <person name="Koizumi N."/>
        </authorList>
    </citation>
    <scope>NUCLEOTIDE SEQUENCE [LARGE SCALE GENOMIC DNA]</scope>
    <source>
        <strain evidence="2 3">E30</strain>
    </source>
</reference>
<accession>A0ABM7ULT9</accession>
<organism evidence="2 3">
    <name type="scientific">Leptospira kobayashii</name>
    <dbReference type="NCBI Taxonomy" id="1917830"/>
    <lineage>
        <taxon>Bacteria</taxon>
        <taxon>Pseudomonadati</taxon>
        <taxon>Spirochaetota</taxon>
        <taxon>Spirochaetia</taxon>
        <taxon>Leptospirales</taxon>
        <taxon>Leptospiraceae</taxon>
        <taxon>Leptospira</taxon>
    </lineage>
</organism>
<protein>
    <submittedName>
        <fullName evidence="2">Uncharacterized protein</fullName>
    </submittedName>
</protein>
<keyword evidence="1" id="KW-0175">Coiled coil</keyword>
<feature type="coiled-coil region" evidence="1">
    <location>
        <begin position="150"/>
        <end position="177"/>
    </location>
</feature>
<proteinExistence type="predicted"/>
<evidence type="ECO:0000256" key="1">
    <source>
        <dbReference type="SAM" id="Coils"/>
    </source>
</evidence>
<name>A0ABM7ULT9_9LEPT</name>
<gene>
    <name evidence="2" type="ORF">LPTSP3_g28910</name>
</gene>
<dbReference type="RefSeq" id="WP_109021102.1">
    <property type="nucleotide sequence ID" value="NZ_AP025028.1"/>
</dbReference>
<keyword evidence="3" id="KW-1185">Reference proteome</keyword>
<sequence length="185" mass="22019">MKEIRYYVKRIAEFPKFQTDPNTLDLLALWNDALIRFTNEINNSKHLSRLKSSLPSDKNLQGLHTVIIYIISDKEWEKDGFPTTRLMEFLITKLPELAKSVSPYTEWIHDNERSEELIRALFSALELLPDQEDKKYFEDRLRSIDTIERIKILEESKKAQERAKEILERMKRAEEEEAASKYNRE</sequence>
<evidence type="ECO:0000313" key="3">
    <source>
        <dbReference type="Proteomes" id="UP000245263"/>
    </source>
</evidence>
<evidence type="ECO:0000313" key="2">
    <source>
        <dbReference type="EMBL" id="BDA79961.1"/>
    </source>
</evidence>
<dbReference type="EMBL" id="AP025028">
    <property type="protein sequence ID" value="BDA79961.1"/>
    <property type="molecule type" value="Genomic_DNA"/>
</dbReference>